<dbReference type="InterPro" id="IPR023213">
    <property type="entry name" value="CAT-like_dom_sf"/>
</dbReference>
<dbReference type="GO" id="GO:0016747">
    <property type="term" value="F:acyltransferase activity, transferring groups other than amino-acyl groups"/>
    <property type="evidence" value="ECO:0007669"/>
    <property type="project" value="TreeGrafter"/>
</dbReference>
<dbReference type="EMBL" id="JPOX01000018">
    <property type="protein sequence ID" value="KFX46570.1"/>
    <property type="molecule type" value="Genomic_DNA"/>
</dbReference>
<dbReference type="Gene3D" id="3.30.559.10">
    <property type="entry name" value="Chloramphenicol acetyltransferase-like domain"/>
    <property type="match status" value="2"/>
</dbReference>
<evidence type="ECO:0000256" key="1">
    <source>
        <dbReference type="ARBA" id="ARBA00022679"/>
    </source>
</evidence>
<dbReference type="GO" id="GO:0044550">
    <property type="term" value="P:secondary metabolite biosynthetic process"/>
    <property type="evidence" value="ECO:0007669"/>
    <property type="project" value="TreeGrafter"/>
</dbReference>
<dbReference type="AlphaFoldDB" id="A0A093V333"/>
<keyword evidence="1 2" id="KW-0808">Transferase</keyword>
<protein>
    <submittedName>
        <fullName evidence="2">Trichothecene 3-O-acetyltransferase</fullName>
    </submittedName>
</protein>
<dbReference type="eggNOG" id="ENOG502RS4F">
    <property type="taxonomic scope" value="Eukaryota"/>
</dbReference>
<organism evidence="2">
    <name type="scientific">Talaromyces marneffei PM1</name>
    <dbReference type="NCBI Taxonomy" id="1077442"/>
    <lineage>
        <taxon>Eukaryota</taxon>
        <taxon>Fungi</taxon>
        <taxon>Dikarya</taxon>
        <taxon>Ascomycota</taxon>
        <taxon>Pezizomycotina</taxon>
        <taxon>Eurotiomycetes</taxon>
        <taxon>Eurotiomycetidae</taxon>
        <taxon>Eurotiales</taxon>
        <taxon>Trichocomaceae</taxon>
        <taxon>Talaromyces</taxon>
        <taxon>Talaromyces sect. Talaromyces</taxon>
    </lineage>
</organism>
<proteinExistence type="predicted"/>
<comment type="caution">
    <text evidence="2">The sequence shown here is derived from an EMBL/GenBank/DDBJ whole genome shotgun (WGS) entry which is preliminary data.</text>
</comment>
<evidence type="ECO:0000313" key="2">
    <source>
        <dbReference type="EMBL" id="KFX46570.1"/>
    </source>
</evidence>
<reference evidence="2" key="1">
    <citation type="journal article" date="2014" name="PLoS Genet.">
        <title>Signature Gene Expression Reveals Novel Clues to the Molecular Mechanisms of Dimorphic Transition in Penicillium marneffei.</title>
        <authorList>
            <person name="Yang E."/>
            <person name="Wang G."/>
            <person name="Cai J."/>
            <person name="Woo P.C."/>
            <person name="Lau S.K."/>
            <person name="Yuen K.-Y."/>
            <person name="Chow W.-N."/>
            <person name="Lin X."/>
        </authorList>
    </citation>
    <scope>NUCLEOTIDE SEQUENCE [LARGE SCALE GENOMIC DNA]</scope>
    <source>
        <strain evidence="2">PM1</strain>
    </source>
</reference>
<dbReference type="InterPro" id="IPR050317">
    <property type="entry name" value="Plant_Fungal_Acyltransferase"/>
</dbReference>
<dbReference type="HOGENOM" id="CLU_026450_2_1_1"/>
<name>A0A093V333_TALMA</name>
<gene>
    <name evidence="2" type="ORF">GQ26_0180700</name>
</gene>
<dbReference type="Pfam" id="PF02458">
    <property type="entry name" value="Transferase"/>
    <property type="match status" value="1"/>
</dbReference>
<accession>A0A093V333</accession>
<dbReference type="PANTHER" id="PTHR31642">
    <property type="entry name" value="TRICHOTHECENE 3-O-ACETYLTRANSFERASE"/>
    <property type="match status" value="1"/>
</dbReference>
<sequence length="478" mass="53345">MTTKREAYPVLARDHKALPDQPTIVLSEIDQVIPGNHTTPCMVYPFPSNTLTKEQLTGHLSTGLENLLTNVPLVGSVLHETTEGGICALRQNHKPIHLDVHHLDIDSSLPSYQYLEEHNFDPGFFNDKGDLLTPEDINVAGFRRDEGCPVALFQVNFLRGGIILALSFHHMCGDAKSIDNIYVYWAASTKAALEGKPLPVWKPSLGRTYFNAAYTPDAAETEQLKKNIRGFTYHPISKDDPGKLINPPERPPTSNKIYRISAASCAKLKEMCKPTETGKFVSSYDCVSALTWRCVTRSRIPFLDIDVEKTESSFSHAVDVRGKWAGQISPDYVGNGFLVTLSDSIPLKELIESQNLARIAETIRHCTTLINENSIPDLVKVRQGIEGKEEMRWIWHPQNVVGTSWTGMRAYAEYDFGFGLPMTIRLPLPAFEGVFGVMPATRIDGKVDGLEVYVVQENSCHDRLAADQEYRKFADLLG</sequence>
<dbReference type="PANTHER" id="PTHR31642:SF310">
    <property type="entry name" value="FATTY ALCOHOL:CAFFEOYL-COA ACYLTRANSFERASE"/>
    <property type="match status" value="1"/>
</dbReference>